<feature type="region of interest" description="Disordered" evidence="1">
    <location>
        <begin position="1"/>
        <end position="32"/>
    </location>
</feature>
<protein>
    <submittedName>
        <fullName evidence="2">Uncharacterized protein</fullName>
    </submittedName>
</protein>
<organism evidence="2 3">
    <name type="scientific">Eumeta variegata</name>
    <name type="common">Bagworm moth</name>
    <name type="synonym">Eumeta japonica</name>
    <dbReference type="NCBI Taxonomy" id="151549"/>
    <lineage>
        <taxon>Eukaryota</taxon>
        <taxon>Metazoa</taxon>
        <taxon>Ecdysozoa</taxon>
        <taxon>Arthropoda</taxon>
        <taxon>Hexapoda</taxon>
        <taxon>Insecta</taxon>
        <taxon>Pterygota</taxon>
        <taxon>Neoptera</taxon>
        <taxon>Endopterygota</taxon>
        <taxon>Lepidoptera</taxon>
        <taxon>Glossata</taxon>
        <taxon>Ditrysia</taxon>
        <taxon>Tineoidea</taxon>
        <taxon>Psychidae</taxon>
        <taxon>Oiketicinae</taxon>
        <taxon>Eumeta</taxon>
    </lineage>
</organism>
<evidence type="ECO:0000313" key="3">
    <source>
        <dbReference type="Proteomes" id="UP000299102"/>
    </source>
</evidence>
<keyword evidence="3" id="KW-1185">Reference proteome</keyword>
<proteinExistence type="predicted"/>
<evidence type="ECO:0000256" key="1">
    <source>
        <dbReference type="SAM" id="MobiDB-lite"/>
    </source>
</evidence>
<accession>A0A4C1XB87</accession>
<dbReference type="EMBL" id="BGZK01000804">
    <property type="protein sequence ID" value="GBP61096.1"/>
    <property type="molecule type" value="Genomic_DNA"/>
</dbReference>
<name>A0A4C1XB87_EUMVA</name>
<dbReference type="AlphaFoldDB" id="A0A4C1XB87"/>
<reference evidence="2 3" key="1">
    <citation type="journal article" date="2019" name="Commun. Biol.">
        <title>The bagworm genome reveals a unique fibroin gene that provides high tensile strength.</title>
        <authorList>
            <person name="Kono N."/>
            <person name="Nakamura H."/>
            <person name="Ohtoshi R."/>
            <person name="Tomita M."/>
            <person name="Numata K."/>
            <person name="Arakawa K."/>
        </authorList>
    </citation>
    <scope>NUCLEOTIDE SEQUENCE [LARGE SCALE GENOMIC DNA]</scope>
</reference>
<feature type="compositionally biased region" description="Basic and acidic residues" evidence="1">
    <location>
        <begin position="12"/>
        <end position="24"/>
    </location>
</feature>
<comment type="caution">
    <text evidence="2">The sequence shown here is derived from an EMBL/GenBank/DDBJ whole genome shotgun (WGS) entry which is preliminary data.</text>
</comment>
<evidence type="ECO:0000313" key="2">
    <source>
        <dbReference type="EMBL" id="GBP61096.1"/>
    </source>
</evidence>
<dbReference type="Proteomes" id="UP000299102">
    <property type="component" value="Unassembled WGS sequence"/>
</dbReference>
<sequence length="97" mass="10837">MIAARPRGAWARRLESRPGRDRAPARPPARTTHVRAGNPLIILFTARRPFKSAFPDMRIFLHTRTDSARAAGAGGRAVLLDHFAHEDFLRDQRTGLA</sequence>
<gene>
    <name evidence="2" type="ORF">EVAR_89762_1</name>
</gene>